<evidence type="ECO:0000256" key="3">
    <source>
        <dbReference type="ARBA" id="ARBA00022857"/>
    </source>
</evidence>
<dbReference type="EMBL" id="CP010975">
    <property type="protein sequence ID" value="AKE52563.1"/>
    <property type="molecule type" value="Genomic_DNA"/>
</dbReference>
<dbReference type="STRING" id="914150.TQ33_1620"/>
<name>A0A0F6RCN1_9GAMM</name>
<comment type="similarity">
    <text evidence="2">Belongs to the short-chain dehydrogenases/reductases (SDR) family.</text>
</comment>
<evidence type="ECO:0000313" key="7">
    <source>
        <dbReference type="Proteomes" id="UP000034071"/>
    </source>
</evidence>
<dbReference type="SUPFAM" id="SSF51735">
    <property type="entry name" value="NAD(P)-binding Rossmann-fold domains"/>
    <property type="match status" value="1"/>
</dbReference>
<keyword evidence="3" id="KW-0521">NADP</keyword>
<evidence type="ECO:0000313" key="6">
    <source>
        <dbReference type="EMBL" id="AKE52563.1"/>
    </source>
</evidence>
<dbReference type="OrthoDB" id="9810935at2"/>
<dbReference type="PANTHER" id="PTHR42808:SF3">
    <property type="entry name" value="HYDROXYSTEROID DEHYDROGENASE-LIKE PROTEIN 2"/>
    <property type="match status" value="1"/>
</dbReference>
<organism evidence="6 7">
    <name type="scientific">Kangiella geojedonensis</name>
    <dbReference type="NCBI Taxonomy" id="914150"/>
    <lineage>
        <taxon>Bacteria</taxon>
        <taxon>Pseudomonadati</taxon>
        <taxon>Pseudomonadota</taxon>
        <taxon>Gammaproteobacteria</taxon>
        <taxon>Kangiellales</taxon>
        <taxon>Kangiellaceae</taxon>
        <taxon>Kangiella</taxon>
    </lineage>
</organism>
<keyword evidence="7" id="KW-1185">Reference proteome</keyword>
<protein>
    <submittedName>
        <fullName evidence="6">Short-chain dehydrogenase/reductase SDR</fullName>
    </submittedName>
</protein>
<dbReference type="Proteomes" id="UP000034071">
    <property type="component" value="Chromosome"/>
</dbReference>
<dbReference type="PRINTS" id="PR00081">
    <property type="entry name" value="GDHRDH"/>
</dbReference>
<dbReference type="InterPro" id="IPR036291">
    <property type="entry name" value="NAD(P)-bd_dom_sf"/>
</dbReference>
<evidence type="ECO:0000256" key="4">
    <source>
        <dbReference type="ARBA" id="ARBA00023002"/>
    </source>
</evidence>
<evidence type="ECO:0000256" key="2">
    <source>
        <dbReference type="ARBA" id="ARBA00006484"/>
    </source>
</evidence>
<dbReference type="InterPro" id="IPR002347">
    <property type="entry name" value="SDR_fam"/>
</dbReference>
<evidence type="ECO:0000256" key="1">
    <source>
        <dbReference type="ARBA" id="ARBA00004275"/>
    </source>
</evidence>
<keyword evidence="4" id="KW-0560">Oxidoreductase</keyword>
<dbReference type="FunFam" id="3.40.50.720:FF:000301">
    <property type="entry name" value="Hydroxysteroid dehydrogenase like 2"/>
    <property type="match status" value="1"/>
</dbReference>
<dbReference type="HOGENOM" id="CLU_010194_2_2_6"/>
<dbReference type="InterPro" id="IPR051935">
    <property type="entry name" value="HSDL2"/>
</dbReference>
<dbReference type="GO" id="GO:0016491">
    <property type="term" value="F:oxidoreductase activity"/>
    <property type="evidence" value="ECO:0007669"/>
    <property type="project" value="UniProtKB-KW"/>
</dbReference>
<reference evidence="6 7" key="1">
    <citation type="submission" date="2015-02" db="EMBL/GenBank/DDBJ databases">
        <title>Complete genome sequence of Kangiella geojedonensis strain YCS-5T.</title>
        <authorList>
            <person name="Kim K.M."/>
        </authorList>
    </citation>
    <scope>NUCLEOTIDE SEQUENCE [LARGE SCALE GENOMIC DNA]</scope>
    <source>
        <strain evidence="6 7">YCS-5</strain>
    </source>
</reference>
<evidence type="ECO:0000256" key="5">
    <source>
        <dbReference type="ARBA" id="ARBA00023140"/>
    </source>
</evidence>
<gene>
    <name evidence="6" type="ORF">TQ33_1620</name>
</gene>
<dbReference type="KEGG" id="kge:TQ33_1620"/>
<dbReference type="AlphaFoldDB" id="A0A0F6RCN1"/>
<proteinExistence type="inferred from homology"/>
<dbReference type="PANTHER" id="PTHR42808">
    <property type="entry name" value="HYDROXYSTEROID DEHYDROGENASE-LIKE PROTEIN 2"/>
    <property type="match status" value="1"/>
</dbReference>
<dbReference type="Gene3D" id="3.40.50.720">
    <property type="entry name" value="NAD(P)-binding Rossmann-like Domain"/>
    <property type="match status" value="1"/>
</dbReference>
<dbReference type="RefSeq" id="WP_046561618.1">
    <property type="nucleotide sequence ID" value="NZ_CP010975.1"/>
</dbReference>
<dbReference type="NCBIfam" id="NF006133">
    <property type="entry name" value="PRK08278.1"/>
    <property type="match status" value="1"/>
</dbReference>
<dbReference type="PATRIC" id="fig|914150.5.peg.1641"/>
<keyword evidence="5" id="KW-0576">Peroxisome</keyword>
<comment type="subcellular location">
    <subcellularLocation>
        <location evidence="1">Peroxisome</location>
    </subcellularLocation>
</comment>
<accession>A0A0F6RCN1</accession>
<dbReference type="Pfam" id="PF00106">
    <property type="entry name" value="adh_short"/>
    <property type="match status" value="1"/>
</dbReference>
<sequence length="276" mass="30613">MPSLKDKVIIITGASRGIGRAMALRFAKEGATIVIAAKSDKPHPKLPGTIHTVAEEVEQAGGNAIAVALDVRKELQVKKLCDRIGDEFGRIDAVINNAGAISLTKVEETSPKRYDLMQQINSRAVYCLAYYALPYLKKSDNPHILNLSPPVNLEEKWLKDFSPYTLSKYGMSILSKGMAAEFKPYGIAVNTLWPQTYIATAAIEFAVGNKDTLNYARKPEIMADAAHVVLTHPSNYYTGLWLIDEEVLKAAKVTDFSQYAYNPEFENQIQKDLFLD</sequence>